<keyword evidence="3" id="KW-0378">Hydrolase</keyword>
<sequence>MEGFKPIPEYPEYLVSEKGEIYSTISNKYLKPTINGKGYYHFAVREDTNKYKWLQLHRVICRVYGNLPSLGSEMEVDHNDRNKLNLLPSNLVAREKKDHYDKTTLERGKTIGGTRCIVCNKRIHSGREYCINCSPVKQTKSPEITAEQIEYWVSKYSWTRAAKELNLSDNGLRKRYTKLTGKSPKEIKKSG</sequence>
<reference evidence="3" key="1">
    <citation type="submission" date="2017-03" db="EMBL/GenBank/DDBJ databases">
        <authorList>
            <person name="Afonso C.L."/>
            <person name="Miller P.J."/>
            <person name="Scott M.A."/>
            <person name="Spackman E."/>
            <person name="Goraichik I."/>
            <person name="Dimitrov K.M."/>
            <person name="Suarez D.L."/>
            <person name="Swayne D.E."/>
        </authorList>
    </citation>
    <scope>NUCLEOTIDE SEQUENCE</scope>
</reference>
<dbReference type="GO" id="GO:0016788">
    <property type="term" value="F:hydrolase activity, acting on ester bonds"/>
    <property type="evidence" value="ECO:0007669"/>
    <property type="project" value="InterPro"/>
</dbReference>
<keyword evidence="3" id="KW-0255">Endonuclease</keyword>
<name>A0A240FFQ8_9CAUD</name>
<accession>A0A240FFQ8</accession>
<protein>
    <submittedName>
        <fullName evidence="3">H-N-H homing endonuclease</fullName>
    </submittedName>
</protein>
<dbReference type="GO" id="GO:0004519">
    <property type="term" value="F:endonuclease activity"/>
    <property type="evidence" value="ECO:0007669"/>
    <property type="project" value="UniProtKB-KW"/>
</dbReference>
<evidence type="ECO:0000313" key="3">
    <source>
        <dbReference type="EMBL" id="ARQ96220.1"/>
    </source>
</evidence>
<dbReference type="Gene3D" id="3.90.75.20">
    <property type="match status" value="1"/>
</dbReference>
<dbReference type="InterPro" id="IPR003615">
    <property type="entry name" value="HNH_nuc"/>
</dbReference>
<dbReference type="EMBL" id="KY775453">
    <property type="protein sequence ID" value="ARQ96220.1"/>
    <property type="molecule type" value="Genomic_DNA"/>
</dbReference>
<evidence type="ECO:0000259" key="2">
    <source>
        <dbReference type="Pfam" id="PF13392"/>
    </source>
</evidence>
<feature type="domain" description="NUMOD4" evidence="1">
    <location>
        <begin position="3"/>
        <end position="43"/>
    </location>
</feature>
<dbReference type="SUPFAM" id="SSF54060">
    <property type="entry name" value="His-Me finger endonucleases"/>
    <property type="match status" value="1"/>
</dbReference>
<proteinExistence type="predicted"/>
<dbReference type="Pfam" id="PF13392">
    <property type="entry name" value="HNH_3"/>
    <property type="match status" value="1"/>
</dbReference>
<feature type="domain" description="HNH nuclease" evidence="2">
    <location>
        <begin position="56"/>
        <end position="99"/>
    </location>
</feature>
<dbReference type="InterPro" id="IPR010902">
    <property type="entry name" value="NUMOD4"/>
</dbReference>
<dbReference type="InterPro" id="IPR044925">
    <property type="entry name" value="His-Me_finger_sf"/>
</dbReference>
<keyword evidence="3" id="KW-0540">Nuclease</keyword>
<organism evidence="3">
    <name type="scientific">Salmonella phage Stp1</name>
    <dbReference type="NCBI Taxonomy" id="1971233"/>
    <lineage>
        <taxon>Viruses</taxon>
        <taxon>Duplodnaviria</taxon>
        <taxon>Heunggongvirae</taxon>
        <taxon>Uroviricota</taxon>
        <taxon>Caudoviricetes</taxon>
        <taxon>Demerecviridae</taxon>
        <taxon>Markadamsvirinae</taxon>
        <taxon>Tequintavirus</taxon>
    </lineage>
</organism>
<dbReference type="Pfam" id="PF07463">
    <property type="entry name" value="NUMOD4"/>
    <property type="match status" value="1"/>
</dbReference>
<evidence type="ECO:0000259" key="1">
    <source>
        <dbReference type="Pfam" id="PF07463"/>
    </source>
</evidence>